<sequence length="109" mass="12772">MISCCVVVHELLKVDTSFWMCNCGFPHWFEIDRKTIFVYFYASYLLFIYCLPFLFVPFNSSKNLFSSNSTVTNNQFSYLLAYYACVYAVSLLIRTVLEDYSEICLKGKI</sequence>
<name>A0ACB9HJZ1_9ASTR</name>
<evidence type="ECO:0000313" key="1">
    <source>
        <dbReference type="EMBL" id="KAI3795733.1"/>
    </source>
</evidence>
<comment type="caution">
    <text evidence="1">The sequence shown here is derived from an EMBL/GenBank/DDBJ whole genome shotgun (WGS) entry which is preliminary data.</text>
</comment>
<organism evidence="1 2">
    <name type="scientific">Smallanthus sonchifolius</name>
    <dbReference type="NCBI Taxonomy" id="185202"/>
    <lineage>
        <taxon>Eukaryota</taxon>
        <taxon>Viridiplantae</taxon>
        <taxon>Streptophyta</taxon>
        <taxon>Embryophyta</taxon>
        <taxon>Tracheophyta</taxon>
        <taxon>Spermatophyta</taxon>
        <taxon>Magnoliopsida</taxon>
        <taxon>eudicotyledons</taxon>
        <taxon>Gunneridae</taxon>
        <taxon>Pentapetalae</taxon>
        <taxon>asterids</taxon>
        <taxon>campanulids</taxon>
        <taxon>Asterales</taxon>
        <taxon>Asteraceae</taxon>
        <taxon>Asteroideae</taxon>
        <taxon>Heliantheae alliance</taxon>
        <taxon>Millerieae</taxon>
        <taxon>Smallanthus</taxon>
    </lineage>
</organism>
<gene>
    <name evidence="1" type="ORF">L1987_38390</name>
</gene>
<reference evidence="2" key="1">
    <citation type="journal article" date="2022" name="Mol. Ecol. Resour.">
        <title>The genomes of chicory, endive, great burdock and yacon provide insights into Asteraceae palaeo-polyploidization history and plant inulin production.</title>
        <authorList>
            <person name="Fan W."/>
            <person name="Wang S."/>
            <person name="Wang H."/>
            <person name="Wang A."/>
            <person name="Jiang F."/>
            <person name="Liu H."/>
            <person name="Zhao H."/>
            <person name="Xu D."/>
            <person name="Zhang Y."/>
        </authorList>
    </citation>
    <scope>NUCLEOTIDE SEQUENCE [LARGE SCALE GENOMIC DNA]</scope>
    <source>
        <strain evidence="2">cv. Yunnan</strain>
    </source>
</reference>
<accession>A0ACB9HJZ1</accession>
<evidence type="ECO:0000313" key="2">
    <source>
        <dbReference type="Proteomes" id="UP001056120"/>
    </source>
</evidence>
<keyword evidence="2" id="KW-1185">Reference proteome</keyword>
<proteinExistence type="predicted"/>
<dbReference type="EMBL" id="CM042029">
    <property type="protein sequence ID" value="KAI3795733.1"/>
    <property type="molecule type" value="Genomic_DNA"/>
</dbReference>
<dbReference type="Proteomes" id="UP001056120">
    <property type="component" value="Linkage Group LG12"/>
</dbReference>
<protein>
    <submittedName>
        <fullName evidence="1">Uncharacterized protein</fullName>
    </submittedName>
</protein>
<reference evidence="1 2" key="2">
    <citation type="journal article" date="2022" name="Mol. Ecol. Resour.">
        <title>The genomes of chicory, endive, great burdock and yacon provide insights into Asteraceae paleo-polyploidization history and plant inulin production.</title>
        <authorList>
            <person name="Fan W."/>
            <person name="Wang S."/>
            <person name="Wang H."/>
            <person name="Wang A."/>
            <person name="Jiang F."/>
            <person name="Liu H."/>
            <person name="Zhao H."/>
            <person name="Xu D."/>
            <person name="Zhang Y."/>
        </authorList>
    </citation>
    <scope>NUCLEOTIDE SEQUENCE [LARGE SCALE GENOMIC DNA]</scope>
    <source>
        <strain evidence="2">cv. Yunnan</strain>
        <tissue evidence="1">Leaves</tissue>
    </source>
</reference>